<dbReference type="eggNOG" id="COG1082">
    <property type="taxonomic scope" value="Bacteria"/>
</dbReference>
<dbReference type="GO" id="GO:0004519">
    <property type="term" value="F:endonuclease activity"/>
    <property type="evidence" value="ECO:0007669"/>
    <property type="project" value="UniProtKB-KW"/>
</dbReference>
<dbReference type="Proteomes" id="UP000018458">
    <property type="component" value="Unassembled WGS sequence"/>
</dbReference>
<keyword evidence="3" id="KW-0540">Nuclease</keyword>
<gene>
    <name evidence="3" type="ORF">HMPREF9444_02015</name>
</gene>
<keyword evidence="1" id="KW-0413">Isomerase</keyword>
<dbReference type="InterPro" id="IPR036237">
    <property type="entry name" value="Xyl_isomerase-like_sf"/>
</dbReference>
<comment type="caution">
    <text evidence="3">The sequence shown here is derived from an EMBL/GenBank/DDBJ whole genome shotgun (WGS) entry which is preliminary data.</text>
</comment>
<evidence type="ECO:0000259" key="2">
    <source>
        <dbReference type="Pfam" id="PF01261"/>
    </source>
</evidence>
<feature type="domain" description="Xylose isomerase-like TIM barrel" evidence="2">
    <location>
        <begin position="15"/>
        <end position="241"/>
    </location>
</feature>
<dbReference type="GO" id="GO:0016853">
    <property type="term" value="F:isomerase activity"/>
    <property type="evidence" value="ECO:0007669"/>
    <property type="project" value="UniProtKB-KW"/>
</dbReference>
<organism evidence="3 4">
    <name type="scientific">Succinatimonas hippei (strain DSM 22608 / JCM 16073 / KCTC 15190 / YIT 12066)</name>
    <dbReference type="NCBI Taxonomy" id="762983"/>
    <lineage>
        <taxon>Bacteria</taxon>
        <taxon>Pseudomonadati</taxon>
        <taxon>Pseudomonadota</taxon>
        <taxon>Gammaproteobacteria</taxon>
        <taxon>Aeromonadales</taxon>
        <taxon>Succinivibrionaceae</taxon>
        <taxon>Succinatimonas</taxon>
    </lineage>
</organism>
<keyword evidence="4" id="KW-1185">Reference proteome</keyword>
<evidence type="ECO:0000313" key="4">
    <source>
        <dbReference type="Proteomes" id="UP000018458"/>
    </source>
</evidence>
<dbReference type="AlphaFoldDB" id="E8LMM1"/>
<dbReference type="HOGENOM" id="CLU_050006_8_0_6"/>
<dbReference type="PANTHER" id="PTHR43489">
    <property type="entry name" value="ISOMERASE"/>
    <property type="match status" value="1"/>
</dbReference>
<dbReference type="InterPro" id="IPR013022">
    <property type="entry name" value="Xyl_isomerase-like_TIM-brl"/>
</dbReference>
<evidence type="ECO:0000256" key="1">
    <source>
        <dbReference type="ARBA" id="ARBA00023235"/>
    </source>
</evidence>
<name>E8LMM1_SUCHY</name>
<dbReference type="Pfam" id="PF01261">
    <property type="entry name" value="AP_endonuc_2"/>
    <property type="match status" value="1"/>
</dbReference>
<dbReference type="EMBL" id="AEVO01000143">
    <property type="protein sequence ID" value="EFY06205.1"/>
    <property type="molecule type" value="Genomic_DNA"/>
</dbReference>
<dbReference type="OrthoDB" id="9801426at2"/>
<sequence>MKLGGFGLIEHYESISAAGYDYAELDMPEIEALSNDAFAQFKDKTASVGLPILTGARILPIAVPTFFIDGFNPSKLAPYLKHSCERAAELGIKKVILGNGKARMLPKPASIKNEAVFLELLRMMSEISGENDQEMILEPLGPKYSNYINTLEEAVEIVNRVNIKNLYIMADLRHMLWSKESLDDLSSFVNYVHHVHVDYPLSFPERGYPCASDDYDYSKFVNELIKSGYNDTLTIEADFPKDWKIARQGAMEVLQKLFK</sequence>
<dbReference type="RefSeq" id="WP_009144159.1">
    <property type="nucleotide sequence ID" value="NZ_GL831067.1"/>
</dbReference>
<dbReference type="PANTHER" id="PTHR43489:SF7">
    <property type="entry name" value="3-DEHYDRO-D-GULOSIDE 4-EPIMERASE-RELATED"/>
    <property type="match status" value="1"/>
</dbReference>
<dbReference type="InterPro" id="IPR050417">
    <property type="entry name" value="Sugar_Epim/Isomerase"/>
</dbReference>
<dbReference type="Gene3D" id="3.20.20.150">
    <property type="entry name" value="Divalent-metal-dependent TIM barrel enzymes"/>
    <property type="match status" value="1"/>
</dbReference>
<keyword evidence="3" id="KW-0255">Endonuclease</keyword>
<protein>
    <submittedName>
        <fullName evidence="3">AP endonuclease, family 2</fullName>
    </submittedName>
</protein>
<accession>E8LMM1</accession>
<proteinExistence type="predicted"/>
<keyword evidence="3" id="KW-0378">Hydrolase</keyword>
<dbReference type="SUPFAM" id="SSF51658">
    <property type="entry name" value="Xylose isomerase-like"/>
    <property type="match status" value="1"/>
</dbReference>
<evidence type="ECO:0000313" key="3">
    <source>
        <dbReference type="EMBL" id="EFY06205.1"/>
    </source>
</evidence>
<reference evidence="3 4" key="1">
    <citation type="submission" date="2011-01" db="EMBL/GenBank/DDBJ databases">
        <authorList>
            <person name="Weinstock G."/>
            <person name="Sodergren E."/>
            <person name="Clifton S."/>
            <person name="Fulton L."/>
            <person name="Fulton B."/>
            <person name="Courtney L."/>
            <person name="Fronick C."/>
            <person name="Harrison M."/>
            <person name="Strong C."/>
            <person name="Farmer C."/>
            <person name="Delahaunty K."/>
            <person name="Markovic C."/>
            <person name="Hall O."/>
            <person name="Minx P."/>
            <person name="Tomlinson C."/>
            <person name="Mitreva M."/>
            <person name="Hou S."/>
            <person name="Chen J."/>
            <person name="Wollam A."/>
            <person name="Pepin K.H."/>
            <person name="Johnson M."/>
            <person name="Bhonagiri V."/>
            <person name="Zhang X."/>
            <person name="Suruliraj S."/>
            <person name="Warren W."/>
            <person name="Chinwalla A."/>
            <person name="Mardis E.R."/>
            <person name="Wilson R.K."/>
        </authorList>
    </citation>
    <scope>NUCLEOTIDE SEQUENCE [LARGE SCALE GENOMIC DNA]</scope>
    <source>
        <strain evidence="4">DSM 22608 / JCM 16073 / KCTC 15190 / YIT 12066</strain>
    </source>
</reference>
<dbReference type="STRING" id="762983.HMPREF9444_02015"/>